<dbReference type="Proteomes" id="UP000887159">
    <property type="component" value="Unassembled WGS sequence"/>
</dbReference>
<evidence type="ECO:0000313" key="1">
    <source>
        <dbReference type="EMBL" id="GFX93374.1"/>
    </source>
</evidence>
<comment type="caution">
    <text evidence="1">The sequence shown here is derived from an EMBL/GenBank/DDBJ whole genome shotgun (WGS) entry which is preliminary data.</text>
</comment>
<evidence type="ECO:0000313" key="2">
    <source>
        <dbReference type="Proteomes" id="UP000887159"/>
    </source>
</evidence>
<keyword evidence="2" id="KW-1185">Reference proteome</keyword>
<reference evidence="1" key="1">
    <citation type="submission" date="2020-08" db="EMBL/GenBank/DDBJ databases">
        <title>Multicomponent nature underlies the extraordinary mechanical properties of spider dragline silk.</title>
        <authorList>
            <person name="Kono N."/>
            <person name="Nakamura H."/>
            <person name="Mori M."/>
            <person name="Yoshida Y."/>
            <person name="Ohtoshi R."/>
            <person name="Malay A.D."/>
            <person name="Moran D.A.P."/>
            <person name="Tomita M."/>
            <person name="Numata K."/>
            <person name="Arakawa K."/>
        </authorList>
    </citation>
    <scope>NUCLEOTIDE SEQUENCE</scope>
</reference>
<protein>
    <submittedName>
        <fullName evidence="1">Uncharacterized protein</fullName>
    </submittedName>
</protein>
<accession>A0A8X6V500</accession>
<dbReference type="EMBL" id="BMAU01021173">
    <property type="protein sequence ID" value="GFX93374.1"/>
    <property type="molecule type" value="Genomic_DNA"/>
</dbReference>
<proteinExistence type="predicted"/>
<name>A0A8X6V500_TRICX</name>
<organism evidence="1 2">
    <name type="scientific">Trichonephila clavipes</name>
    <name type="common">Golden silk orbweaver</name>
    <name type="synonym">Nephila clavipes</name>
    <dbReference type="NCBI Taxonomy" id="2585209"/>
    <lineage>
        <taxon>Eukaryota</taxon>
        <taxon>Metazoa</taxon>
        <taxon>Ecdysozoa</taxon>
        <taxon>Arthropoda</taxon>
        <taxon>Chelicerata</taxon>
        <taxon>Arachnida</taxon>
        <taxon>Araneae</taxon>
        <taxon>Araneomorphae</taxon>
        <taxon>Entelegynae</taxon>
        <taxon>Araneoidea</taxon>
        <taxon>Nephilidae</taxon>
        <taxon>Trichonephila</taxon>
    </lineage>
</organism>
<gene>
    <name evidence="1" type="ORF">TNCV_151801</name>
</gene>
<sequence length="72" mass="8135">MRTSEDPDTNGWAVADFSVMMVVVNLGPHQIGKIDQVNITALDSTLPTIRPVARKRVLTIHRRLIERNLRSN</sequence>
<dbReference type="AlphaFoldDB" id="A0A8X6V500"/>